<reference evidence="2 3" key="1">
    <citation type="submission" date="2020-08" db="EMBL/GenBank/DDBJ databases">
        <title>A novel species.</title>
        <authorList>
            <person name="Gao J."/>
        </authorList>
    </citation>
    <scope>NUCLEOTIDE SEQUENCE [LARGE SCALE GENOMIC DNA]</scope>
    <source>
        <strain evidence="2 3">CRXT-G-22</strain>
    </source>
</reference>
<evidence type="ECO:0000313" key="2">
    <source>
        <dbReference type="EMBL" id="QNP71253.1"/>
    </source>
</evidence>
<name>A0A7H0IEN7_9ACTN</name>
<dbReference type="PANTHER" id="PTHR34293">
    <property type="entry name" value="HTH-TYPE TRANSCRIPTIONAL REGULATOR TRMBL2"/>
    <property type="match status" value="1"/>
</dbReference>
<dbReference type="InterPro" id="IPR000792">
    <property type="entry name" value="Tscrpt_reg_LuxR_C"/>
</dbReference>
<gene>
    <name evidence="2" type="ORF">IAG44_18605</name>
</gene>
<dbReference type="SUPFAM" id="SSF46894">
    <property type="entry name" value="C-terminal effector domain of the bipartite response regulators"/>
    <property type="match status" value="1"/>
</dbReference>
<proteinExistence type="predicted"/>
<dbReference type="GO" id="GO:0006355">
    <property type="term" value="P:regulation of DNA-templated transcription"/>
    <property type="evidence" value="ECO:0007669"/>
    <property type="project" value="InterPro"/>
</dbReference>
<dbReference type="Gene3D" id="1.10.10.10">
    <property type="entry name" value="Winged helix-like DNA-binding domain superfamily/Winged helix DNA-binding domain"/>
    <property type="match status" value="1"/>
</dbReference>
<dbReference type="InterPro" id="IPR016032">
    <property type="entry name" value="Sig_transdc_resp-reg_C-effctor"/>
</dbReference>
<dbReference type="PANTHER" id="PTHR34293:SF1">
    <property type="entry name" value="HTH-TYPE TRANSCRIPTIONAL REGULATOR TRMBL2"/>
    <property type="match status" value="1"/>
</dbReference>
<dbReference type="RefSeq" id="WP_187748227.1">
    <property type="nucleotide sequence ID" value="NZ_CP060828.1"/>
</dbReference>
<dbReference type="KEGG" id="sroi:IAG44_18605"/>
<dbReference type="GO" id="GO:0003677">
    <property type="term" value="F:DNA binding"/>
    <property type="evidence" value="ECO:0007669"/>
    <property type="project" value="InterPro"/>
</dbReference>
<keyword evidence="3" id="KW-1185">Reference proteome</keyword>
<dbReference type="EMBL" id="CP060828">
    <property type="protein sequence ID" value="QNP71253.1"/>
    <property type="molecule type" value="Genomic_DNA"/>
</dbReference>
<dbReference type="AlphaFoldDB" id="A0A7H0IEN7"/>
<evidence type="ECO:0000313" key="3">
    <source>
        <dbReference type="Proteomes" id="UP000516052"/>
    </source>
</evidence>
<dbReference type="PROSITE" id="PS50043">
    <property type="entry name" value="HTH_LUXR_2"/>
    <property type="match status" value="1"/>
</dbReference>
<dbReference type="InterPro" id="IPR051797">
    <property type="entry name" value="TrmB-like"/>
</dbReference>
<evidence type="ECO:0000259" key="1">
    <source>
        <dbReference type="PROSITE" id="PS50043"/>
    </source>
</evidence>
<dbReference type="InterPro" id="IPR036388">
    <property type="entry name" value="WH-like_DNA-bd_sf"/>
</dbReference>
<sequence>MTASHPPHGTEELCAPGAELYERALEEGHIPAAAATAAPCLVDMGLLHPAVGDLTRLEPVSPTLALHRMLRRSARRIADERRREHQLAEMFEKLVRFDADPSAVSAPAITLLSGKNRINQAITDAMAEATVEILTIQPNTNLHGPAVETARAVSVLRDQAALDRGCRIRTLYQHTMRSAPSIRALHERLHGDTACRTLDEVTDRLIAVDRAVAFIPASEDNNLAVEVRHAAVIKYLTTTFDRLWRLATPLYPGPAVERTTPDAVTPRQRAIAALLIEGHTDAVIATRLGLNIRTAREHIAKLAATLGSDSRAQLGYLIGQSGILDQEG</sequence>
<dbReference type="SMART" id="SM00421">
    <property type="entry name" value="HTH_LUXR"/>
    <property type="match status" value="1"/>
</dbReference>
<feature type="domain" description="HTH luxR-type" evidence="1">
    <location>
        <begin position="257"/>
        <end position="322"/>
    </location>
</feature>
<dbReference type="Proteomes" id="UP000516052">
    <property type="component" value="Chromosome"/>
</dbReference>
<accession>A0A7H0IEN7</accession>
<organism evidence="2 3">
    <name type="scientific">Streptomyces roseirectus</name>
    <dbReference type="NCBI Taxonomy" id="2768066"/>
    <lineage>
        <taxon>Bacteria</taxon>
        <taxon>Bacillati</taxon>
        <taxon>Actinomycetota</taxon>
        <taxon>Actinomycetes</taxon>
        <taxon>Kitasatosporales</taxon>
        <taxon>Streptomycetaceae</taxon>
        <taxon>Streptomyces</taxon>
    </lineage>
</organism>
<protein>
    <submittedName>
        <fullName evidence="2">Helix-turn-helix transcriptional regulator</fullName>
    </submittedName>
</protein>